<evidence type="ECO:0008006" key="17">
    <source>
        <dbReference type="Google" id="ProtNLM"/>
    </source>
</evidence>
<dbReference type="InterPro" id="IPR045315">
    <property type="entry name" value="Mtm1-like"/>
</dbReference>
<keyword evidence="7 12" id="KW-1133">Transmembrane helix</keyword>
<proteinExistence type="inferred from homology"/>
<feature type="repeat" description="Solcar" evidence="10">
    <location>
        <begin position="255"/>
        <end position="350"/>
    </location>
</feature>
<evidence type="ECO:0000256" key="7">
    <source>
        <dbReference type="ARBA" id="ARBA00022989"/>
    </source>
</evidence>
<dbReference type="PANTHER" id="PTHR45760:SF2">
    <property type="entry name" value="FI19922P1-RELATED"/>
    <property type="match status" value="1"/>
</dbReference>
<dbReference type="PROSITE" id="PS50920">
    <property type="entry name" value="SOLCAR"/>
    <property type="match status" value="3"/>
</dbReference>
<keyword evidence="6" id="KW-0999">Mitochondrion inner membrane</keyword>
<keyword evidence="15" id="KW-1185">Reference proteome</keyword>
<feature type="transmembrane region" description="Helical" evidence="12">
    <location>
        <begin position="17"/>
        <end position="37"/>
    </location>
</feature>
<dbReference type="SUPFAM" id="SSF103506">
    <property type="entry name" value="Mitochondrial carrier"/>
    <property type="match status" value="1"/>
</dbReference>
<comment type="caution">
    <text evidence="14">The sequence shown here is derived from an EMBL/GenBank/DDBJ whole genome shotgun (WGS) entry which is preliminary data.</text>
</comment>
<name>A0AAN8SE64_POLSC</name>
<keyword evidence="8" id="KW-0496">Mitochondrion</keyword>
<evidence type="ECO:0000256" key="1">
    <source>
        <dbReference type="ARBA" id="ARBA00004448"/>
    </source>
</evidence>
<dbReference type="PROSITE" id="PS51257">
    <property type="entry name" value="PROKAR_LIPOPROTEIN"/>
    <property type="match status" value="1"/>
</dbReference>
<feature type="repeat" description="Solcar" evidence="10">
    <location>
        <begin position="161"/>
        <end position="245"/>
    </location>
</feature>
<comment type="similarity">
    <text evidence="2 11">Belongs to the mitochondrial carrier (TC 2.A.29) family.</text>
</comment>
<dbReference type="Gene3D" id="1.50.40.10">
    <property type="entry name" value="Mitochondrial carrier domain"/>
    <property type="match status" value="1"/>
</dbReference>
<evidence type="ECO:0000256" key="12">
    <source>
        <dbReference type="SAM" id="Phobius"/>
    </source>
</evidence>
<evidence type="ECO:0000313" key="15">
    <source>
        <dbReference type="Proteomes" id="UP001359485"/>
    </source>
</evidence>
<organism evidence="14 16">
    <name type="scientific">Polyplax serrata</name>
    <name type="common">Common mouse louse</name>
    <dbReference type="NCBI Taxonomy" id="468196"/>
    <lineage>
        <taxon>Eukaryota</taxon>
        <taxon>Metazoa</taxon>
        <taxon>Ecdysozoa</taxon>
        <taxon>Arthropoda</taxon>
        <taxon>Hexapoda</taxon>
        <taxon>Insecta</taxon>
        <taxon>Pterygota</taxon>
        <taxon>Neoptera</taxon>
        <taxon>Paraneoptera</taxon>
        <taxon>Psocodea</taxon>
        <taxon>Troctomorpha</taxon>
        <taxon>Phthiraptera</taxon>
        <taxon>Anoplura</taxon>
        <taxon>Polyplacidae</taxon>
        <taxon>Polyplax</taxon>
    </lineage>
</organism>
<evidence type="ECO:0000256" key="4">
    <source>
        <dbReference type="ARBA" id="ARBA00022692"/>
    </source>
</evidence>
<sequence length="365" mass="40573">MESKDDPRFRITPVQQMAAACSGALITSIIVTPLDVVKIRLQAQQKNVESKCFLYCNGLMDHLCPCFSDSGTGNTPHPQPHLSPNWYERPGKFSGTVDAFIKITKSEGLVSLWSGLSPTLVLAIPSTVVYFVTYEQLRVRMNDLVGNTHKNGSKELSGSKQPFWIPLISGATARIWSASLVSPLELVRTKMQSKRLSYLEIGQALRSLLQYHGVTGLWKGLGSTLLRDVPFSAIYWVHYEWFKANFIPLNSVKGPNVAYSFLGGALSGSVAAFITTPFDVAKTHQQIELGEMEIYKEPPGKMRTTTYSILRKIYLRNGFPGVFAGLTPRLVKVAPACAIMVSTFEYGKSFFERRNKRLYEASNAT</sequence>
<dbReference type="GO" id="GO:0005743">
    <property type="term" value="C:mitochondrial inner membrane"/>
    <property type="evidence" value="ECO:0007669"/>
    <property type="project" value="UniProtKB-SubCell"/>
</dbReference>
<evidence type="ECO:0000313" key="16">
    <source>
        <dbReference type="Proteomes" id="UP001372834"/>
    </source>
</evidence>
<accession>A0AAN8SE64</accession>
<dbReference type="InterPro" id="IPR023395">
    <property type="entry name" value="MCP_dom_sf"/>
</dbReference>
<gene>
    <name evidence="14" type="ORF">RUM43_000596</name>
    <name evidence="13" type="ORF">RUM44_005212</name>
</gene>
<keyword evidence="9 10" id="KW-0472">Membrane</keyword>
<keyword evidence="4 10" id="KW-0812">Transmembrane</keyword>
<evidence type="ECO:0000256" key="10">
    <source>
        <dbReference type="PROSITE-ProRule" id="PRU00282"/>
    </source>
</evidence>
<dbReference type="GO" id="GO:1990542">
    <property type="term" value="P:mitochondrial transmembrane transport"/>
    <property type="evidence" value="ECO:0007669"/>
    <property type="project" value="InterPro"/>
</dbReference>
<dbReference type="EMBL" id="JAWJWF010000051">
    <property type="protein sequence ID" value="KAK6617624.1"/>
    <property type="molecule type" value="Genomic_DNA"/>
</dbReference>
<keyword evidence="5" id="KW-0677">Repeat</keyword>
<dbReference type="PANTHER" id="PTHR45760">
    <property type="entry name" value="FI19922P1-RELATED"/>
    <property type="match status" value="1"/>
</dbReference>
<evidence type="ECO:0000256" key="11">
    <source>
        <dbReference type="RuleBase" id="RU000488"/>
    </source>
</evidence>
<protein>
    <recommendedName>
        <fullName evidence="17">Solute carrier family 25 member 40</fullName>
    </recommendedName>
</protein>
<evidence type="ECO:0000256" key="2">
    <source>
        <dbReference type="ARBA" id="ARBA00006375"/>
    </source>
</evidence>
<evidence type="ECO:0000256" key="6">
    <source>
        <dbReference type="ARBA" id="ARBA00022792"/>
    </source>
</evidence>
<reference evidence="14 16" key="1">
    <citation type="submission" date="2023-10" db="EMBL/GenBank/DDBJ databases">
        <title>Genomes of two closely related lineages of the louse Polyplax serrata with different host specificities.</title>
        <authorList>
            <person name="Martinu J."/>
            <person name="Tarabai H."/>
            <person name="Stefka J."/>
            <person name="Hypsa V."/>
        </authorList>
    </citation>
    <scope>NUCLEOTIDE SEQUENCE [LARGE SCALE GENOMIC DNA]</scope>
    <source>
        <strain evidence="13">98ZLc_SE</strain>
        <strain evidence="14">HR10_N</strain>
    </source>
</reference>
<evidence type="ECO:0000256" key="5">
    <source>
        <dbReference type="ARBA" id="ARBA00022737"/>
    </source>
</evidence>
<evidence type="ECO:0000256" key="3">
    <source>
        <dbReference type="ARBA" id="ARBA00022448"/>
    </source>
</evidence>
<dbReference type="AlphaFoldDB" id="A0AAN8SE64"/>
<keyword evidence="3 11" id="KW-0813">Transport</keyword>
<dbReference type="Proteomes" id="UP001359485">
    <property type="component" value="Unassembled WGS sequence"/>
</dbReference>
<dbReference type="Pfam" id="PF00153">
    <property type="entry name" value="Mito_carr"/>
    <property type="match status" value="4"/>
</dbReference>
<dbReference type="EMBL" id="JAWJWE010000001">
    <property type="protein sequence ID" value="KAK6644329.1"/>
    <property type="molecule type" value="Genomic_DNA"/>
</dbReference>
<evidence type="ECO:0000256" key="9">
    <source>
        <dbReference type="ARBA" id="ARBA00023136"/>
    </source>
</evidence>
<evidence type="ECO:0000313" key="13">
    <source>
        <dbReference type="EMBL" id="KAK6617624.1"/>
    </source>
</evidence>
<evidence type="ECO:0000256" key="8">
    <source>
        <dbReference type="ARBA" id="ARBA00023128"/>
    </source>
</evidence>
<dbReference type="Proteomes" id="UP001372834">
    <property type="component" value="Unassembled WGS sequence"/>
</dbReference>
<feature type="transmembrane region" description="Helical" evidence="12">
    <location>
        <begin position="110"/>
        <end position="132"/>
    </location>
</feature>
<dbReference type="InterPro" id="IPR018108">
    <property type="entry name" value="MCP_transmembrane"/>
</dbReference>
<evidence type="ECO:0000313" key="14">
    <source>
        <dbReference type="EMBL" id="KAK6644329.1"/>
    </source>
</evidence>
<feature type="repeat" description="Solcar" evidence="10">
    <location>
        <begin position="11"/>
        <end position="140"/>
    </location>
</feature>
<comment type="subcellular location">
    <subcellularLocation>
        <location evidence="1">Mitochondrion inner membrane</location>
        <topology evidence="1">Multi-pass membrane protein</topology>
    </subcellularLocation>
</comment>